<dbReference type="EMBL" id="CP045902">
    <property type="protein sequence ID" value="QQP38790.1"/>
    <property type="molecule type" value="Genomic_DNA"/>
</dbReference>
<dbReference type="Proteomes" id="UP000595437">
    <property type="component" value="Chromosome 13"/>
</dbReference>
<evidence type="ECO:0000313" key="2">
    <source>
        <dbReference type="Proteomes" id="UP000595437"/>
    </source>
</evidence>
<feature type="non-terminal residue" evidence="1">
    <location>
        <position position="54"/>
    </location>
</feature>
<dbReference type="AlphaFoldDB" id="A0A7T8GWM0"/>
<proteinExistence type="predicted"/>
<accession>A0A7T8GWM0</accession>
<organism evidence="1 2">
    <name type="scientific">Caligus rogercresseyi</name>
    <name type="common">Sea louse</name>
    <dbReference type="NCBI Taxonomy" id="217165"/>
    <lineage>
        <taxon>Eukaryota</taxon>
        <taxon>Metazoa</taxon>
        <taxon>Ecdysozoa</taxon>
        <taxon>Arthropoda</taxon>
        <taxon>Crustacea</taxon>
        <taxon>Multicrustacea</taxon>
        <taxon>Hexanauplia</taxon>
        <taxon>Copepoda</taxon>
        <taxon>Siphonostomatoida</taxon>
        <taxon>Caligidae</taxon>
        <taxon>Caligus</taxon>
    </lineage>
</organism>
<gene>
    <name evidence="1" type="ORF">FKW44_019472</name>
</gene>
<reference evidence="2" key="1">
    <citation type="submission" date="2021-01" db="EMBL/GenBank/DDBJ databases">
        <title>Caligus Genome Assembly.</title>
        <authorList>
            <person name="Gallardo-Escarate C."/>
        </authorList>
    </citation>
    <scope>NUCLEOTIDE SEQUENCE [LARGE SCALE GENOMIC DNA]</scope>
</reference>
<sequence length="54" mass="6104">MKIIFKKNDDPMNEPLYSRKALNGSGVEELNDSSGRYGNTDYCGNSLYLTKKIN</sequence>
<keyword evidence="2" id="KW-1185">Reference proteome</keyword>
<protein>
    <submittedName>
        <fullName evidence="1">Uncharacterized protein</fullName>
    </submittedName>
</protein>
<evidence type="ECO:0000313" key="1">
    <source>
        <dbReference type="EMBL" id="QQP38790.1"/>
    </source>
</evidence>
<name>A0A7T8GWM0_CALRO</name>